<evidence type="ECO:0000256" key="12">
    <source>
        <dbReference type="RuleBase" id="RU363002"/>
    </source>
</evidence>
<feature type="binding site" evidence="11">
    <location>
        <position position="284"/>
    </location>
    <ligand>
        <name>Mg(2+)</name>
        <dbReference type="ChEBI" id="CHEBI:18420"/>
    </ligand>
</feature>
<evidence type="ECO:0000256" key="8">
    <source>
        <dbReference type="ARBA" id="ARBA00031306"/>
    </source>
</evidence>
<dbReference type="PIRSF" id="PIRSF006268">
    <property type="entry name" value="ApbE"/>
    <property type="match status" value="1"/>
</dbReference>
<dbReference type="STRING" id="29349.CLOTH_04390"/>
<evidence type="ECO:0000256" key="6">
    <source>
        <dbReference type="ARBA" id="ARBA00022827"/>
    </source>
</evidence>
<evidence type="ECO:0000256" key="4">
    <source>
        <dbReference type="ARBA" id="ARBA00022679"/>
    </source>
</evidence>
<keyword evidence="4 10" id="KW-0808">Transferase</keyword>
<keyword evidence="6 10" id="KW-0274">FAD</keyword>
<keyword evidence="7 10" id="KW-0460">Magnesium</keyword>
<dbReference type="GO" id="GO:0005886">
    <property type="term" value="C:plasma membrane"/>
    <property type="evidence" value="ECO:0007669"/>
    <property type="project" value="UniProtKB-SubCell"/>
</dbReference>
<comment type="function">
    <text evidence="12">Flavin transferase that catalyzes the transfer of the FMN moiety of FAD and its covalent binding to the hydroxyl group of a threonine residue in a target flavoprotein.</text>
</comment>
<dbReference type="InterPro" id="IPR024932">
    <property type="entry name" value="ApbE"/>
</dbReference>
<feature type="chain" id="PRO_5039751859" description="FAD:protein FMN transferase" evidence="12">
    <location>
        <begin position="24"/>
        <end position="341"/>
    </location>
</feature>
<keyword evidence="12" id="KW-0997">Cell inner membrane</keyword>
<keyword evidence="3 10" id="KW-0285">Flavoprotein</keyword>
<evidence type="ECO:0000256" key="3">
    <source>
        <dbReference type="ARBA" id="ARBA00022630"/>
    </source>
</evidence>
<comment type="cofactor">
    <cofactor evidence="11">
        <name>Mg(2+)</name>
        <dbReference type="ChEBI" id="CHEBI:18420"/>
    </cofactor>
    <cofactor evidence="11">
        <name>Mn(2+)</name>
        <dbReference type="ChEBI" id="CHEBI:29035"/>
    </cofactor>
    <text evidence="11">Magnesium. Can also use manganese.</text>
</comment>
<evidence type="ECO:0000256" key="7">
    <source>
        <dbReference type="ARBA" id="ARBA00022842"/>
    </source>
</evidence>
<feature type="signal peptide" evidence="12">
    <location>
        <begin position="1"/>
        <end position="23"/>
    </location>
</feature>
<keyword evidence="12" id="KW-0732">Signal</keyword>
<evidence type="ECO:0000256" key="10">
    <source>
        <dbReference type="PIRNR" id="PIRNR006268"/>
    </source>
</evidence>
<gene>
    <name evidence="13" type="primary">apbE</name>
    <name evidence="13" type="ORF">CLOTH_04390</name>
</gene>
<dbReference type="Gene3D" id="3.10.520.10">
    <property type="entry name" value="ApbE-like domains"/>
    <property type="match status" value="1"/>
</dbReference>
<organism evidence="13 14">
    <name type="scientific">Alkalithermobacter paradoxus</name>
    <dbReference type="NCBI Taxonomy" id="29349"/>
    <lineage>
        <taxon>Bacteria</taxon>
        <taxon>Bacillati</taxon>
        <taxon>Bacillota</taxon>
        <taxon>Clostridia</taxon>
        <taxon>Peptostreptococcales</taxon>
        <taxon>Tepidibacteraceae</taxon>
        <taxon>Alkalithermobacter</taxon>
    </lineage>
</organism>
<dbReference type="EMBL" id="MZGW01000001">
    <property type="protein sequence ID" value="OPJ57156.1"/>
    <property type="molecule type" value="Genomic_DNA"/>
</dbReference>
<proteinExistence type="inferred from homology"/>
<evidence type="ECO:0000256" key="2">
    <source>
        <dbReference type="ARBA" id="ARBA00016337"/>
    </source>
</evidence>
<dbReference type="EC" id="2.7.1.180" evidence="1 10"/>
<keyword evidence="12" id="KW-1003">Cell membrane</keyword>
<dbReference type="PROSITE" id="PS51257">
    <property type="entry name" value="PROKAR_LIPOPROTEIN"/>
    <property type="match status" value="1"/>
</dbReference>
<keyword evidence="5 10" id="KW-0479">Metal-binding</keyword>
<evidence type="ECO:0000256" key="9">
    <source>
        <dbReference type="ARBA" id="ARBA00048540"/>
    </source>
</evidence>
<keyword evidence="12 13" id="KW-0449">Lipoprotein</keyword>
<dbReference type="Proteomes" id="UP000190140">
    <property type="component" value="Unassembled WGS sequence"/>
</dbReference>
<dbReference type="PANTHER" id="PTHR30040:SF2">
    <property type="entry name" value="FAD:PROTEIN FMN TRANSFERASE"/>
    <property type="match status" value="1"/>
</dbReference>
<sequence>MRKKLLCILAILCLILTSCKSTDISYISKTDLIMGTIVDIQIYGHTDNSILEAAMKRLKHIEEIMSINIKDSELSKININSGIKKVAVSDDTFNVLETSLYYAKLSDGKFDPTIAPLVKLWGIGSDEAKVPSDKQLRQALNLIDYTKVKLYPDDKSVFLEQEGMGLDLGAIAKGYSADQVHKLLRDKGVKSAIINIGGNIIALGKHPKGSPWNIGIQDPNKPTGNYMGILKSYNSSIVTSGIYERYLDVDNQKLHHILDVSTGYPANNDILSVTIINKSSIDGDALSTVAFLLGSTDALSLIESIPNTECIIITKNNEVYLSSGVKDNFILSNNYYTIKNH</sequence>
<dbReference type="InterPro" id="IPR003374">
    <property type="entry name" value="ApbE-like_sf"/>
</dbReference>
<keyword evidence="14" id="KW-1185">Reference proteome</keyword>
<evidence type="ECO:0000256" key="11">
    <source>
        <dbReference type="PIRSR" id="PIRSR006268-2"/>
    </source>
</evidence>
<dbReference type="GO" id="GO:0046872">
    <property type="term" value="F:metal ion binding"/>
    <property type="evidence" value="ECO:0007669"/>
    <property type="project" value="UniProtKB-UniRule"/>
</dbReference>
<comment type="similarity">
    <text evidence="10 12">Belongs to the ApbE family.</text>
</comment>
<protein>
    <recommendedName>
        <fullName evidence="2 10">FAD:protein FMN transferase</fullName>
        <ecNumber evidence="1 10">2.7.1.180</ecNumber>
    </recommendedName>
    <alternativeName>
        <fullName evidence="8 10">Flavin transferase</fullName>
    </alternativeName>
</protein>
<dbReference type="AlphaFoldDB" id="A0A1V4IB50"/>
<dbReference type="Pfam" id="PF02424">
    <property type="entry name" value="ApbE"/>
    <property type="match status" value="1"/>
</dbReference>
<dbReference type="RefSeq" id="WP_079410791.1">
    <property type="nucleotide sequence ID" value="NZ_MZGW01000001.1"/>
</dbReference>
<reference evidence="13 14" key="1">
    <citation type="submission" date="2017-03" db="EMBL/GenBank/DDBJ databases">
        <title>Genome sequence of Clostridium thermoalcaliphilum DSM 7309.</title>
        <authorList>
            <person name="Poehlein A."/>
            <person name="Daniel R."/>
        </authorList>
    </citation>
    <scope>NUCLEOTIDE SEQUENCE [LARGE SCALE GENOMIC DNA]</scope>
    <source>
        <strain evidence="13 14">DSM 7309</strain>
    </source>
</reference>
<dbReference type="SUPFAM" id="SSF143631">
    <property type="entry name" value="ApbE-like"/>
    <property type="match status" value="1"/>
</dbReference>
<comment type="caution">
    <text evidence="13">The sequence shown here is derived from an EMBL/GenBank/DDBJ whole genome shotgun (WGS) entry which is preliminary data.</text>
</comment>
<dbReference type="GO" id="GO:0016740">
    <property type="term" value="F:transferase activity"/>
    <property type="evidence" value="ECO:0007669"/>
    <property type="project" value="UniProtKB-UniRule"/>
</dbReference>
<comment type="catalytic activity">
    <reaction evidence="9 10 12">
        <text>L-threonyl-[protein] + FAD = FMN-L-threonyl-[protein] + AMP + H(+)</text>
        <dbReference type="Rhea" id="RHEA:36847"/>
        <dbReference type="Rhea" id="RHEA-COMP:11060"/>
        <dbReference type="Rhea" id="RHEA-COMP:11061"/>
        <dbReference type="ChEBI" id="CHEBI:15378"/>
        <dbReference type="ChEBI" id="CHEBI:30013"/>
        <dbReference type="ChEBI" id="CHEBI:57692"/>
        <dbReference type="ChEBI" id="CHEBI:74257"/>
        <dbReference type="ChEBI" id="CHEBI:456215"/>
        <dbReference type="EC" id="2.7.1.180"/>
    </reaction>
</comment>
<comment type="subcellular location">
    <subcellularLocation>
        <location evidence="12">Cell inner membrane</location>
        <topology evidence="12">Lipid-anchor</topology>
        <orientation evidence="12">Periplasmic side</orientation>
    </subcellularLocation>
</comment>
<evidence type="ECO:0000256" key="5">
    <source>
        <dbReference type="ARBA" id="ARBA00022723"/>
    </source>
</evidence>
<dbReference type="PANTHER" id="PTHR30040">
    <property type="entry name" value="THIAMINE BIOSYNTHESIS LIPOPROTEIN APBE"/>
    <property type="match status" value="1"/>
</dbReference>
<feature type="binding site" evidence="11">
    <location>
        <position position="288"/>
    </location>
    <ligand>
        <name>Mg(2+)</name>
        <dbReference type="ChEBI" id="CHEBI:18420"/>
    </ligand>
</feature>
<accession>A0A1V4IB50</accession>
<evidence type="ECO:0000313" key="13">
    <source>
        <dbReference type="EMBL" id="OPJ57156.1"/>
    </source>
</evidence>
<evidence type="ECO:0000313" key="14">
    <source>
        <dbReference type="Proteomes" id="UP000190140"/>
    </source>
</evidence>
<name>A0A1V4IB50_9FIRM</name>
<feature type="binding site" evidence="11">
    <location>
        <position position="170"/>
    </location>
    <ligand>
        <name>Mg(2+)</name>
        <dbReference type="ChEBI" id="CHEBI:18420"/>
    </ligand>
</feature>
<keyword evidence="12" id="KW-0472">Membrane</keyword>
<evidence type="ECO:0000256" key="1">
    <source>
        <dbReference type="ARBA" id="ARBA00011955"/>
    </source>
</evidence>